<feature type="domain" description="Heme-copper oxidase subunit III family profile" evidence="8">
    <location>
        <begin position="10"/>
        <end position="212"/>
    </location>
</feature>
<evidence type="ECO:0000313" key="10">
    <source>
        <dbReference type="Proteomes" id="UP000029736"/>
    </source>
</evidence>
<dbReference type="InterPro" id="IPR035973">
    <property type="entry name" value="Cyt_c_oxidase_su3-like_sf"/>
</dbReference>
<evidence type="ECO:0000256" key="2">
    <source>
        <dbReference type="ARBA" id="ARBA00010581"/>
    </source>
</evidence>
<dbReference type="SUPFAM" id="SSF81452">
    <property type="entry name" value="Cytochrome c oxidase subunit III-like"/>
    <property type="match status" value="1"/>
</dbReference>
<protein>
    <submittedName>
        <fullName evidence="9">Cytochrome c oxidase subunit III</fullName>
    </submittedName>
</protein>
<dbReference type="Pfam" id="PF00510">
    <property type="entry name" value="COX3"/>
    <property type="match status" value="1"/>
</dbReference>
<feature type="transmembrane region" description="Helical" evidence="7">
    <location>
        <begin position="137"/>
        <end position="161"/>
    </location>
</feature>
<evidence type="ECO:0000259" key="8">
    <source>
        <dbReference type="PROSITE" id="PS50253"/>
    </source>
</evidence>
<dbReference type="InterPro" id="IPR024791">
    <property type="entry name" value="Cyt_c/ubiquinol_Oxase_su3"/>
</dbReference>
<dbReference type="GO" id="GO:0005886">
    <property type="term" value="C:plasma membrane"/>
    <property type="evidence" value="ECO:0007669"/>
    <property type="project" value="UniProtKB-SubCell"/>
</dbReference>
<dbReference type="STRING" id="1524460.IX84_01115"/>
<dbReference type="GO" id="GO:0004129">
    <property type="term" value="F:cytochrome-c oxidase activity"/>
    <property type="evidence" value="ECO:0007669"/>
    <property type="project" value="InterPro"/>
</dbReference>
<sequence>MSENPPSQQRDPAEEGYNEYGNFAFHPYNVLLILSLLGITAMFLAFTAAFVYTRVQSDLPPIRLPNIFIFNTLVLLASSGAMVWAKRCYKSDDTENYQRALIATMAISFIFMILQGVGWYQLFSNQIYIHSDNSAGYLYVISALHFAHVIAGLPFLGLFLWTARKRMKEPVSVLVYFSDPEKRLKLRLLTIYWHFLDGLWIYLVIFFYLNYLLR</sequence>
<comment type="caution">
    <text evidence="9">The sequence shown here is derived from an EMBL/GenBank/DDBJ whole genome shotgun (WGS) entry which is preliminary data.</text>
</comment>
<keyword evidence="3 6" id="KW-0812">Transmembrane</keyword>
<gene>
    <name evidence="9" type="ORF">IX84_01115</name>
</gene>
<keyword evidence="5 7" id="KW-0472">Membrane</keyword>
<proteinExistence type="inferred from homology"/>
<feature type="transmembrane region" description="Helical" evidence="7">
    <location>
        <begin position="97"/>
        <end position="117"/>
    </location>
</feature>
<feature type="transmembrane region" description="Helical" evidence="7">
    <location>
        <begin position="30"/>
        <end position="52"/>
    </location>
</feature>
<dbReference type="PANTHER" id="PTHR11403:SF10">
    <property type="entry name" value="CYTOCHROME C OXIDASE"/>
    <property type="match status" value="1"/>
</dbReference>
<dbReference type="Proteomes" id="UP000029736">
    <property type="component" value="Unassembled WGS sequence"/>
</dbReference>
<dbReference type="GO" id="GO:0019646">
    <property type="term" value="P:aerobic electron transport chain"/>
    <property type="evidence" value="ECO:0007669"/>
    <property type="project" value="InterPro"/>
</dbReference>
<dbReference type="PANTHER" id="PTHR11403">
    <property type="entry name" value="CYTOCHROME C OXIDASE SUBUNIT III"/>
    <property type="match status" value="1"/>
</dbReference>
<dbReference type="AlphaFoldDB" id="A0A098SBW8"/>
<evidence type="ECO:0000313" key="9">
    <source>
        <dbReference type="EMBL" id="KGE89666.1"/>
    </source>
</evidence>
<keyword evidence="10" id="KW-1185">Reference proteome</keyword>
<organism evidence="9 10">
    <name type="scientific">Phaeodactylibacter xiamenensis</name>
    <dbReference type="NCBI Taxonomy" id="1524460"/>
    <lineage>
        <taxon>Bacteria</taxon>
        <taxon>Pseudomonadati</taxon>
        <taxon>Bacteroidota</taxon>
        <taxon>Saprospiria</taxon>
        <taxon>Saprospirales</taxon>
        <taxon>Haliscomenobacteraceae</taxon>
        <taxon>Phaeodactylibacter</taxon>
    </lineage>
</organism>
<evidence type="ECO:0000256" key="4">
    <source>
        <dbReference type="ARBA" id="ARBA00022989"/>
    </source>
</evidence>
<dbReference type="InterPro" id="IPR000298">
    <property type="entry name" value="Cyt_c_oxidase-like_su3"/>
</dbReference>
<dbReference type="EMBL" id="JPOS01000003">
    <property type="protein sequence ID" value="KGE89666.1"/>
    <property type="molecule type" value="Genomic_DNA"/>
</dbReference>
<evidence type="ECO:0000256" key="3">
    <source>
        <dbReference type="ARBA" id="ARBA00022692"/>
    </source>
</evidence>
<evidence type="ECO:0000256" key="5">
    <source>
        <dbReference type="ARBA" id="ARBA00023136"/>
    </source>
</evidence>
<dbReference type="Gene3D" id="1.20.120.80">
    <property type="entry name" value="Cytochrome c oxidase, subunit III, four-helix bundle"/>
    <property type="match status" value="1"/>
</dbReference>
<dbReference type="RefSeq" id="WP_044215828.1">
    <property type="nucleotide sequence ID" value="NZ_CAKZLC010000416.1"/>
</dbReference>
<comment type="similarity">
    <text evidence="2 6">Belongs to the cytochrome c oxidase subunit 3 family.</text>
</comment>
<evidence type="ECO:0000256" key="7">
    <source>
        <dbReference type="SAM" id="Phobius"/>
    </source>
</evidence>
<reference evidence="9 10" key="1">
    <citation type="journal article" date="2014" name="Int. J. Syst. Evol. Microbiol.">
        <title>Phaeodactylibacter xiamenensis gen. nov., sp. nov., a member of the family Saprospiraceae isolated from the marine alga Phaeodactylum tricornutum.</title>
        <authorList>
            <person name="Chen Z.Jr."/>
            <person name="Lei X."/>
            <person name="Lai Q."/>
            <person name="Li Y."/>
            <person name="Zhang B."/>
            <person name="Zhang J."/>
            <person name="Zhang H."/>
            <person name="Yang L."/>
            <person name="Zheng W."/>
            <person name="Tian Y."/>
            <person name="Yu Z."/>
            <person name="Xu H.Jr."/>
            <person name="Zheng T."/>
        </authorList>
    </citation>
    <scope>NUCLEOTIDE SEQUENCE [LARGE SCALE GENOMIC DNA]</scope>
    <source>
        <strain evidence="9 10">KD52</strain>
    </source>
</reference>
<comment type="subcellular location">
    <subcellularLocation>
        <location evidence="6">Cell membrane</location>
        <topology evidence="6">Multi-pass membrane protein</topology>
    </subcellularLocation>
    <subcellularLocation>
        <location evidence="1">Membrane</location>
        <topology evidence="1">Multi-pass membrane protein</topology>
    </subcellularLocation>
</comment>
<feature type="transmembrane region" description="Helical" evidence="7">
    <location>
        <begin position="64"/>
        <end position="85"/>
    </location>
</feature>
<keyword evidence="4 7" id="KW-1133">Transmembrane helix</keyword>
<evidence type="ECO:0000256" key="1">
    <source>
        <dbReference type="ARBA" id="ARBA00004141"/>
    </source>
</evidence>
<name>A0A098SBW8_9BACT</name>
<evidence type="ECO:0000256" key="6">
    <source>
        <dbReference type="RuleBase" id="RU003376"/>
    </source>
</evidence>
<dbReference type="InterPro" id="IPR013833">
    <property type="entry name" value="Cyt_c_oxidase_su3_a-hlx"/>
</dbReference>
<feature type="transmembrane region" description="Helical" evidence="7">
    <location>
        <begin position="191"/>
        <end position="213"/>
    </location>
</feature>
<accession>A0A098SBW8</accession>
<dbReference type="PROSITE" id="PS50253">
    <property type="entry name" value="COX3"/>
    <property type="match status" value="1"/>
</dbReference>
<dbReference type="OrthoDB" id="9810850at2"/>